<organism evidence="2 3">
    <name type="scientific">Linnemannia elongata AG-77</name>
    <dbReference type="NCBI Taxonomy" id="1314771"/>
    <lineage>
        <taxon>Eukaryota</taxon>
        <taxon>Fungi</taxon>
        <taxon>Fungi incertae sedis</taxon>
        <taxon>Mucoromycota</taxon>
        <taxon>Mortierellomycotina</taxon>
        <taxon>Mortierellomycetes</taxon>
        <taxon>Mortierellales</taxon>
        <taxon>Mortierellaceae</taxon>
        <taxon>Linnemannia</taxon>
    </lineage>
</organism>
<reference evidence="2 3" key="1">
    <citation type="submission" date="2016-05" db="EMBL/GenBank/DDBJ databases">
        <title>Genome sequencing reveals origins of a unique bacterial endosymbiosis in the earliest lineages of terrestrial Fungi.</title>
        <authorList>
            <consortium name="DOE Joint Genome Institute"/>
            <person name="Uehling J."/>
            <person name="Gryganskyi A."/>
            <person name="Hameed K."/>
            <person name="Tschaplinski T."/>
            <person name="Misztal P."/>
            <person name="Wu S."/>
            <person name="Desiro A."/>
            <person name="Vande Pol N."/>
            <person name="Du Z.-Y."/>
            <person name="Zienkiewicz A."/>
            <person name="Zienkiewicz K."/>
            <person name="Morin E."/>
            <person name="Tisserant E."/>
            <person name="Splivallo R."/>
            <person name="Hainaut M."/>
            <person name="Henrissat B."/>
            <person name="Ohm R."/>
            <person name="Kuo A."/>
            <person name="Yan J."/>
            <person name="Lipzen A."/>
            <person name="Nolan M."/>
            <person name="Labutti K."/>
            <person name="Barry K."/>
            <person name="Goldstein A."/>
            <person name="Labbe J."/>
            <person name="Schadt C."/>
            <person name="Tuskan G."/>
            <person name="Grigoriev I."/>
            <person name="Martin F."/>
            <person name="Vilgalys R."/>
            <person name="Bonito G."/>
        </authorList>
    </citation>
    <scope>NUCLEOTIDE SEQUENCE [LARGE SCALE GENOMIC DNA]</scope>
    <source>
        <strain evidence="2 3">AG-77</strain>
    </source>
</reference>
<gene>
    <name evidence="2" type="ORF">K457DRAFT_137953</name>
</gene>
<dbReference type="AlphaFoldDB" id="A0A197JYH0"/>
<dbReference type="Proteomes" id="UP000078512">
    <property type="component" value="Unassembled WGS sequence"/>
</dbReference>
<dbReference type="EMBL" id="KV442041">
    <property type="protein sequence ID" value="OAQ29491.1"/>
    <property type="molecule type" value="Genomic_DNA"/>
</dbReference>
<feature type="signal peptide" evidence="1">
    <location>
        <begin position="1"/>
        <end position="28"/>
    </location>
</feature>
<evidence type="ECO:0000313" key="2">
    <source>
        <dbReference type="EMBL" id="OAQ29491.1"/>
    </source>
</evidence>
<evidence type="ECO:0000256" key="1">
    <source>
        <dbReference type="SAM" id="SignalP"/>
    </source>
</evidence>
<proteinExistence type="predicted"/>
<accession>A0A197JYH0</accession>
<keyword evidence="1" id="KW-0732">Signal</keyword>
<dbReference type="OrthoDB" id="10358092at2759"/>
<protein>
    <submittedName>
        <fullName evidence="2">Uncharacterized protein</fullName>
    </submittedName>
</protein>
<keyword evidence="3" id="KW-1185">Reference proteome</keyword>
<name>A0A197JYH0_9FUNG</name>
<sequence>MHFSTTTLYSVALIASTALLSTVTAVPARRPSPTPDPFCFAKCSDKGEYFCAENKKHQHAWFINPCQLGHYNCLNPKNTYTAVTNCACNGIPLPTP</sequence>
<feature type="chain" id="PRO_5008276394" evidence="1">
    <location>
        <begin position="29"/>
        <end position="96"/>
    </location>
</feature>
<evidence type="ECO:0000313" key="3">
    <source>
        <dbReference type="Proteomes" id="UP000078512"/>
    </source>
</evidence>